<reference evidence="2" key="1">
    <citation type="submission" date="2014-11" db="EMBL/GenBank/DDBJ databases">
        <authorList>
            <person name="Amaro Gonzalez C."/>
        </authorList>
    </citation>
    <scope>NUCLEOTIDE SEQUENCE</scope>
</reference>
<proteinExistence type="predicted"/>
<dbReference type="AlphaFoldDB" id="A0A0E9PFQ6"/>
<reference evidence="2" key="2">
    <citation type="journal article" date="2015" name="Fish Shellfish Immunol.">
        <title>Early steps in the European eel (Anguilla anguilla)-Vibrio vulnificus interaction in the gills: Role of the RtxA13 toxin.</title>
        <authorList>
            <person name="Callol A."/>
            <person name="Pajuelo D."/>
            <person name="Ebbesson L."/>
            <person name="Teles M."/>
            <person name="MacKenzie S."/>
            <person name="Amaro C."/>
        </authorList>
    </citation>
    <scope>NUCLEOTIDE SEQUENCE</scope>
</reference>
<evidence type="ECO:0000256" key="1">
    <source>
        <dbReference type="SAM" id="MobiDB-lite"/>
    </source>
</evidence>
<feature type="region of interest" description="Disordered" evidence="1">
    <location>
        <begin position="1"/>
        <end position="41"/>
    </location>
</feature>
<feature type="compositionally biased region" description="Basic and acidic residues" evidence="1">
    <location>
        <begin position="1"/>
        <end position="19"/>
    </location>
</feature>
<organism evidence="2">
    <name type="scientific">Anguilla anguilla</name>
    <name type="common">European freshwater eel</name>
    <name type="synonym">Muraena anguilla</name>
    <dbReference type="NCBI Taxonomy" id="7936"/>
    <lineage>
        <taxon>Eukaryota</taxon>
        <taxon>Metazoa</taxon>
        <taxon>Chordata</taxon>
        <taxon>Craniata</taxon>
        <taxon>Vertebrata</taxon>
        <taxon>Euteleostomi</taxon>
        <taxon>Actinopterygii</taxon>
        <taxon>Neopterygii</taxon>
        <taxon>Teleostei</taxon>
        <taxon>Anguilliformes</taxon>
        <taxon>Anguillidae</taxon>
        <taxon>Anguilla</taxon>
    </lineage>
</organism>
<protein>
    <submittedName>
        <fullName evidence="2">Uncharacterized protein</fullName>
    </submittedName>
</protein>
<dbReference type="EMBL" id="GBXM01105131">
    <property type="protein sequence ID" value="JAH03446.1"/>
    <property type="molecule type" value="Transcribed_RNA"/>
</dbReference>
<accession>A0A0E9PFQ6</accession>
<evidence type="ECO:0000313" key="2">
    <source>
        <dbReference type="EMBL" id="JAH03446.1"/>
    </source>
</evidence>
<sequence>MESCSENKTDRASPSERGIHINQPKHPNLTAASKGGPYINP</sequence>
<name>A0A0E9PFQ6_ANGAN</name>